<keyword evidence="3" id="KW-1185">Reference proteome</keyword>
<dbReference type="RefSeq" id="XP_005707744.1">
    <property type="nucleotide sequence ID" value="XM_005707687.1"/>
</dbReference>
<dbReference type="Gramene" id="EME31224">
    <property type="protein sequence ID" value="EME31224"/>
    <property type="gene ID" value="Gasu_14670"/>
</dbReference>
<dbReference type="AlphaFoldDB" id="M2Y5T9"/>
<dbReference type="KEGG" id="gsl:Gasu_14670"/>
<reference evidence="3" key="1">
    <citation type="journal article" date="2013" name="Science">
        <title>Gene transfer from bacteria and archaea facilitated evolution of an extremophilic eukaryote.</title>
        <authorList>
            <person name="Schonknecht G."/>
            <person name="Chen W.H."/>
            <person name="Ternes C.M."/>
            <person name="Barbier G.G."/>
            <person name="Shrestha R.P."/>
            <person name="Stanke M."/>
            <person name="Brautigam A."/>
            <person name="Baker B.J."/>
            <person name="Banfield J.F."/>
            <person name="Garavito R.M."/>
            <person name="Carr K."/>
            <person name="Wilkerson C."/>
            <person name="Rensing S.A."/>
            <person name="Gagneul D."/>
            <person name="Dickenson N.E."/>
            <person name="Oesterhelt C."/>
            <person name="Lercher M.J."/>
            <person name="Weber A.P."/>
        </authorList>
    </citation>
    <scope>NUCLEOTIDE SEQUENCE [LARGE SCALE GENOMIC DNA]</scope>
    <source>
        <strain evidence="3">074W</strain>
    </source>
</reference>
<dbReference type="Proteomes" id="UP000030680">
    <property type="component" value="Unassembled WGS sequence"/>
</dbReference>
<evidence type="ECO:0000256" key="1">
    <source>
        <dbReference type="SAM" id="MobiDB-lite"/>
    </source>
</evidence>
<organism evidence="2 3">
    <name type="scientific">Galdieria sulphuraria</name>
    <name type="common">Red alga</name>
    <dbReference type="NCBI Taxonomy" id="130081"/>
    <lineage>
        <taxon>Eukaryota</taxon>
        <taxon>Rhodophyta</taxon>
        <taxon>Bangiophyceae</taxon>
        <taxon>Galdieriales</taxon>
        <taxon>Galdieriaceae</taxon>
        <taxon>Galdieria</taxon>
    </lineage>
</organism>
<feature type="compositionally biased region" description="Polar residues" evidence="1">
    <location>
        <begin position="136"/>
        <end position="160"/>
    </location>
</feature>
<sequence length="237" mass="27739">MSFRTCHNWFPLCLLLKETNNDISGEGIYSSRSELFQQPLAKETQRWSTGPSFVKHYGRLKRHSLPAVHFFDNSQSFLQNLQPNETFPETTTLDWKELENATRLLNDFMESASEDGDSLFDDEFPTMHAKTKLQDGLSTHPQSPPSDITQSVLSNTQSPVPSMLSETELPDFGEDFVNANEELWSSDDWKYFQVEELLLQSWRRCLRLHNERFAYDWTTDYDNDRWKLIDVRQVVID</sequence>
<proteinExistence type="predicted"/>
<dbReference type="EMBL" id="KB454493">
    <property type="protein sequence ID" value="EME31224.1"/>
    <property type="molecule type" value="Genomic_DNA"/>
</dbReference>
<gene>
    <name evidence="2" type="ORF">Gasu_14670</name>
</gene>
<evidence type="ECO:0000313" key="2">
    <source>
        <dbReference type="EMBL" id="EME31224.1"/>
    </source>
</evidence>
<feature type="region of interest" description="Disordered" evidence="1">
    <location>
        <begin position="132"/>
        <end position="162"/>
    </location>
</feature>
<protein>
    <submittedName>
        <fullName evidence="2">Uncharacterized protein</fullName>
    </submittedName>
</protein>
<name>M2Y5T9_GALSU</name>
<dbReference type="OrthoDB" id="10400756at2759"/>
<accession>M2Y5T9</accession>
<dbReference type="GeneID" id="17089887"/>
<evidence type="ECO:0000313" key="3">
    <source>
        <dbReference type="Proteomes" id="UP000030680"/>
    </source>
</evidence>